<dbReference type="STRING" id="1817760.A2151_00605"/>
<dbReference type="GO" id="GO:0005829">
    <property type="term" value="C:cytosol"/>
    <property type="evidence" value="ECO:0007669"/>
    <property type="project" value="TreeGrafter"/>
</dbReference>
<dbReference type="Gene3D" id="2.60.120.10">
    <property type="entry name" value="Jelly Rolls"/>
    <property type="match status" value="1"/>
</dbReference>
<evidence type="ECO:0000256" key="1">
    <source>
        <dbReference type="ARBA" id="ARBA00023015"/>
    </source>
</evidence>
<organism evidence="7 8">
    <name type="scientific">Candidatus Muproteobacteria bacterium RBG_16_65_34</name>
    <dbReference type="NCBI Taxonomy" id="1817760"/>
    <lineage>
        <taxon>Bacteria</taxon>
        <taxon>Pseudomonadati</taxon>
        <taxon>Pseudomonadota</taxon>
        <taxon>Candidatus Muproteobacteria</taxon>
    </lineage>
</organism>
<accession>A0A1F6TT20</accession>
<dbReference type="InterPro" id="IPR050397">
    <property type="entry name" value="Env_Response_Regulators"/>
</dbReference>
<feature type="domain" description="HTH crp-type" evidence="6">
    <location>
        <begin position="164"/>
        <end position="233"/>
    </location>
</feature>
<keyword evidence="1" id="KW-0805">Transcription regulation</keyword>
<keyword evidence="2" id="KW-0238">DNA-binding</keyword>
<dbReference type="InterPro" id="IPR014710">
    <property type="entry name" value="RmlC-like_jellyroll"/>
</dbReference>
<dbReference type="CDD" id="cd00038">
    <property type="entry name" value="CAP_ED"/>
    <property type="match status" value="1"/>
</dbReference>
<dbReference type="PROSITE" id="PS51063">
    <property type="entry name" value="HTH_CRP_2"/>
    <property type="match status" value="1"/>
</dbReference>
<evidence type="ECO:0000313" key="7">
    <source>
        <dbReference type="EMBL" id="OGI48212.1"/>
    </source>
</evidence>
<dbReference type="SUPFAM" id="SSF51206">
    <property type="entry name" value="cAMP-binding domain-like"/>
    <property type="match status" value="1"/>
</dbReference>
<dbReference type="GO" id="GO:0003700">
    <property type="term" value="F:DNA-binding transcription factor activity"/>
    <property type="evidence" value="ECO:0007669"/>
    <property type="project" value="TreeGrafter"/>
</dbReference>
<dbReference type="InterPro" id="IPR000595">
    <property type="entry name" value="cNMP-bd_dom"/>
</dbReference>
<dbReference type="InterPro" id="IPR012318">
    <property type="entry name" value="HTH_CRP"/>
</dbReference>
<evidence type="ECO:0000256" key="2">
    <source>
        <dbReference type="ARBA" id="ARBA00023125"/>
    </source>
</evidence>
<dbReference type="InterPro" id="IPR018490">
    <property type="entry name" value="cNMP-bd_dom_sf"/>
</dbReference>
<dbReference type="SMART" id="SM00419">
    <property type="entry name" value="HTH_CRP"/>
    <property type="match status" value="1"/>
</dbReference>
<dbReference type="PROSITE" id="PS50042">
    <property type="entry name" value="CNMP_BINDING_3"/>
    <property type="match status" value="1"/>
</dbReference>
<dbReference type="GO" id="GO:0003677">
    <property type="term" value="F:DNA binding"/>
    <property type="evidence" value="ECO:0007669"/>
    <property type="project" value="UniProtKB-KW"/>
</dbReference>
<feature type="region of interest" description="Disordered" evidence="4">
    <location>
        <begin position="235"/>
        <end position="282"/>
    </location>
</feature>
<evidence type="ECO:0000256" key="3">
    <source>
        <dbReference type="ARBA" id="ARBA00023163"/>
    </source>
</evidence>
<dbReference type="PANTHER" id="PTHR24567">
    <property type="entry name" value="CRP FAMILY TRANSCRIPTIONAL REGULATORY PROTEIN"/>
    <property type="match status" value="1"/>
</dbReference>
<dbReference type="Gene3D" id="1.10.10.10">
    <property type="entry name" value="Winged helix-like DNA-binding domain superfamily/Winged helix DNA-binding domain"/>
    <property type="match status" value="1"/>
</dbReference>
<keyword evidence="3" id="KW-0804">Transcription</keyword>
<protein>
    <recommendedName>
        <fullName evidence="9">Crp/Fnr family transcriptional regulator</fullName>
    </recommendedName>
</protein>
<proteinExistence type="predicted"/>
<feature type="domain" description="Cyclic nucleotide-binding" evidence="5">
    <location>
        <begin position="30"/>
        <end position="150"/>
    </location>
</feature>
<dbReference type="PANTHER" id="PTHR24567:SF68">
    <property type="entry name" value="DNA-BINDING TRANSCRIPTIONAL DUAL REGULATOR CRP"/>
    <property type="match status" value="1"/>
</dbReference>
<dbReference type="Proteomes" id="UP000178885">
    <property type="component" value="Unassembled WGS sequence"/>
</dbReference>
<dbReference type="Pfam" id="PF13545">
    <property type="entry name" value="HTH_Crp_2"/>
    <property type="match status" value="1"/>
</dbReference>
<dbReference type="AlphaFoldDB" id="A0A1F6TT20"/>
<dbReference type="Pfam" id="PF00027">
    <property type="entry name" value="cNMP_binding"/>
    <property type="match status" value="1"/>
</dbReference>
<evidence type="ECO:0000313" key="8">
    <source>
        <dbReference type="Proteomes" id="UP000178885"/>
    </source>
</evidence>
<evidence type="ECO:0000256" key="4">
    <source>
        <dbReference type="SAM" id="MobiDB-lite"/>
    </source>
</evidence>
<evidence type="ECO:0008006" key="9">
    <source>
        <dbReference type="Google" id="ProtNLM"/>
    </source>
</evidence>
<evidence type="ECO:0000259" key="6">
    <source>
        <dbReference type="PROSITE" id="PS51063"/>
    </source>
</evidence>
<evidence type="ECO:0000259" key="5">
    <source>
        <dbReference type="PROSITE" id="PS50042"/>
    </source>
</evidence>
<name>A0A1F6TT20_9PROT</name>
<dbReference type="InterPro" id="IPR036390">
    <property type="entry name" value="WH_DNA-bd_sf"/>
</dbReference>
<dbReference type="InterPro" id="IPR036388">
    <property type="entry name" value="WH-like_DNA-bd_sf"/>
</dbReference>
<gene>
    <name evidence="7" type="ORF">A2151_00605</name>
</gene>
<dbReference type="EMBL" id="MFSU01000034">
    <property type="protein sequence ID" value="OGI48212.1"/>
    <property type="molecule type" value="Genomic_DNA"/>
</dbReference>
<sequence length="282" mass="30580">MSLTPYAQPEPVSNGGKAAAINAWLRDVPMFAGLPAPFLGAIAASGSCRTYPKDALIVQEGSKDDALYIVLKGRLKACLHNAEGRELTLSILDPGDLVGEMALVDNEPHAASVTAVTDAECFVLSRAGFRARLKENPDLAFRLMHDLCRRLRLTNQKLKNLALMDVYDRVLHALTELATPVNGEHVIAGRVTQQEIANMVGASREMVNRIFRDLTREGCLRIEDGRIVLGRMPTARHRPPRQTVGGDESGEPAMGSPASILKPMTARHPKPAPGIPLARRCA</sequence>
<dbReference type="SUPFAM" id="SSF46785">
    <property type="entry name" value="Winged helix' DNA-binding domain"/>
    <property type="match status" value="1"/>
</dbReference>
<dbReference type="SMART" id="SM00100">
    <property type="entry name" value="cNMP"/>
    <property type="match status" value="1"/>
</dbReference>
<reference evidence="7 8" key="1">
    <citation type="journal article" date="2016" name="Nat. Commun.">
        <title>Thousands of microbial genomes shed light on interconnected biogeochemical processes in an aquifer system.</title>
        <authorList>
            <person name="Anantharaman K."/>
            <person name="Brown C.T."/>
            <person name="Hug L.A."/>
            <person name="Sharon I."/>
            <person name="Castelle C.J."/>
            <person name="Probst A.J."/>
            <person name="Thomas B.C."/>
            <person name="Singh A."/>
            <person name="Wilkins M.J."/>
            <person name="Karaoz U."/>
            <person name="Brodie E.L."/>
            <person name="Williams K.H."/>
            <person name="Hubbard S.S."/>
            <person name="Banfield J.F."/>
        </authorList>
    </citation>
    <scope>NUCLEOTIDE SEQUENCE [LARGE SCALE GENOMIC DNA]</scope>
</reference>
<comment type="caution">
    <text evidence="7">The sequence shown here is derived from an EMBL/GenBank/DDBJ whole genome shotgun (WGS) entry which is preliminary data.</text>
</comment>